<proteinExistence type="predicted"/>
<reference evidence="2 3" key="1">
    <citation type="submission" date="2024-01" db="EMBL/GenBank/DDBJ databases">
        <title>The genomes of 5 underutilized Papilionoideae crops provide insights into root nodulation and disease resistanc.</title>
        <authorList>
            <person name="Jiang F."/>
        </authorList>
    </citation>
    <scope>NUCLEOTIDE SEQUENCE [LARGE SCALE GENOMIC DNA]</scope>
    <source>
        <strain evidence="2">LVBAO_FW01</strain>
        <tissue evidence="2">Leaves</tissue>
    </source>
</reference>
<accession>A0AAN9LNI5</accession>
<protein>
    <submittedName>
        <fullName evidence="2">Uncharacterized protein</fullName>
    </submittedName>
</protein>
<evidence type="ECO:0000313" key="3">
    <source>
        <dbReference type="Proteomes" id="UP001367508"/>
    </source>
</evidence>
<feature type="compositionally biased region" description="Basic and acidic residues" evidence="1">
    <location>
        <begin position="66"/>
        <end position="76"/>
    </location>
</feature>
<evidence type="ECO:0000256" key="1">
    <source>
        <dbReference type="SAM" id="MobiDB-lite"/>
    </source>
</evidence>
<name>A0AAN9LNI5_CANGL</name>
<comment type="caution">
    <text evidence="2">The sequence shown here is derived from an EMBL/GenBank/DDBJ whole genome shotgun (WGS) entry which is preliminary data.</text>
</comment>
<dbReference type="EMBL" id="JAYMYQ010000004">
    <property type="protein sequence ID" value="KAK7339330.1"/>
    <property type="molecule type" value="Genomic_DNA"/>
</dbReference>
<dbReference type="Proteomes" id="UP001367508">
    <property type="component" value="Unassembled WGS sequence"/>
</dbReference>
<evidence type="ECO:0000313" key="2">
    <source>
        <dbReference type="EMBL" id="KAK7339330.1"/>
    </source>
</evidence>
<feature type="region of interest" description="Disordered" evidence="1">
    <location>
        <begin position="32"/>
        <end position="94"/>
    </location>
</feature>
<feature type="compositionally biased region" description="Basic and acidic residues" evidence="1">
    <location>
        <begin position="39"/>
        <end position="49"/>
    </location>
</feature>
<sequence>MNRCQEVGEKIAPDASITEGLDIKVIEYKGPEGEEEEFSLERKNPVDSRGRRRSLQAREAIEEAEDLKKTGKERGGIPEAFGKGDFSSQGRHGKKKRRVLLLFKKLSGSHMADDQEV</sequence>
<dbReference type="AlphaFoldDB" id="A0AAN9LNI5"/>
<gene>
    <name evidence="2" type="ORF">VNO77_19991</name>
</gene>
<organism evidence="2 3">
    <name type="scientific">Canavalia gladiata</name>
    <name type="common">Sword bean</name>
    <name type="synonym">Dolichos gladiatus</name>
    <dbReference type="NCBI Taxonomy" id="3824"/>
    <lineage>
        <taxon>Eukaryota</taxon>
        <taxon>Viridiplantae</taxon>
        <taxon>Streptophyta</taxon>
        <taxon>Embryophyta</taxon>
        <taxon>Tracheophyta</taxon>
        <taxon>Spermatophyta</taxon>
        <taxon>Magnoliopsida</taxon>
        <taxon>eudicotyledons</taxon>
        <taxon>Gunneridae</taxon>
        <taxon>Pentapetalae</taxon>
        <taxon>rosids</taxon>
        <taxon>fabids</taxon>
        <taxon>Fabales</taxon>
        <taxon>Fabaceae</taxon>
        <taxon>Papilionoideae</taxon>
        <taxon>50 kb inversion clade</taxon>
        <taxon>NPAAA clade</taxon>
        <taxon>indigoferoid/millettioid clade</taxon>
        <taxon>Phaseoleae</taxon>
        <taxon>Canavalia</taxon>
    </lineage>
</organism>
<keyword evidence="3" id="KW-1185">Reference proteome</keyword>